<accession>A0A3M7HVL8</accession>
<reference evidence="3 4" key="1">
    <citation type="journal article" date="2018" name="BMC Genomics">
        <title>Genomic evidence for intraspecific hybridization in a clonal and extremely halotolerant yeast.</title>
        <authorList>
            <person name="Gostincar C."/>
            <person name="Stajich J.E."/>
            <person name="Zupancic J."/>
            <person name="Zalar P."/>
            <person name="Gunde-Cimerman N."/>
        </authorList>
    </citation>
    <scope>NUCLEOTIDE SEQUENCE [LARGE SCALE GENOMIC DNA]</scope>
    <source>
        <strain evidence="3 4">EXF-171</strain>
    </source>
</reference>
<proteinExistence type="predicted"/>
<gene>
    <name evidence="3" type="ORF">D0862_00943</name>
</gene>
<feature type="domain" description="DUF6594" evidence="2">
    <location>
        <begin position="182"/>
        <end position="459"/>
    </location>
</feature>
<dbReference type="Proteomes" id="UP000281468">
    <property type="component" value="Unassembled WGS sequence"/>
</dbReference>
<dbReference type="EMBL" id="QWIQ01000013">
    <property type="protein sequence ID" value="RMZ17132.1"/>
    <property type="molecule type" value="Genomic_DNA"/>
</dbReference>
<evidence type="ECO:0000259" key="2">
    <source>
        <dbReference type="Pfam" id="PF20237"/>
    </source>
</evidence>
<evidence type="ECO:0000313" key="4">
    <source>
        <dbReference type="Proteomes" id="UP000281468"/>
    </source>
</evidence>
<evidence type="ECO:0000256" key="1">
    <source>
        <dbReference type="SAM" id="Phobius"/>
    </source>
</evidence>
<feature type="transmembrane region" description="Helical" evidence="1">
    <location>
        <begin position="419"/>
        <end position="440"/>
    </location>
</feature>
<evidence type="ECO:0000313" key="3">
    <source>
        <dbReference type="EMBL" id="RMZ17132.1"/>
    </source>
</evidence>
<feature type="transmembrane region" description="Helical" evidence="1">
    <location>
        <begin position="447"/>
        <end position="466"/>
    </location>
</feature>
<dbReference type="AlphaFoldDB" id="A0A3M7HVL8"/>
<keyword evidence="1" id="KW-0812">Transmembrane</keyword>
<name>A0A3M7HVL8_HORWE</name>
<comment type="caution">
    <text evidence="3">The sequence shown here is derived from an EMBL/GenBank/DDBJ whole genome shotgun (WGS) entry which is preliminary data.</text>
</comment>
<organism evidence="3 4">
    <name type="scientific">Hortaea werneckii</name>
    <name type="common">Black yeast</name>
    <name type="synonym">Cladosporium werneckii</name>
    <dbReference type="NCBI Taxonomy" id="91943"/>
    <lineage>
        <taxon>Eukaryota</taxon>
        <taxon>Fungi</taxon>
        <taxon>Dikarya</taxon>
        <taxon>Ascomycota</taxon>
        <taxon>Pezizomycotina</taxon>
        <taxon>Dothideomycetes</taxon>
        <taxon>Dothideomycetidae</taxon>
        <taxon>Mycosphaerellales</taxon>
        <taxon>Teratosphaeriaceae</taxon>
        <taxon>Hortaea</taxon>
    </lineage>
</organism>
<dbReference type="PANTHER" id="PTHR34502:SF3">
    <property type="entry name" value="DUF6594 DOMAIN-CONTAINING PROTEIN"/>
    <property type="match status" value="1"/>
</dbReference>
<keyword evidence="1" id="KW-0472">Membrane</keyword>
<keyword evidence="1" id="KW-1133">Transmembrane helix</keyword>
<dbReference type="Pfam" id="PF20237">
    <property type="entry name" value="DUF6594"/>
    <property type="match status" value="1"/>
</dbReference>
<dbReference type="InterPro" id="IPR046529">
    <property type="entry name" value="DUF6594"/>
</dbReference>
<feature type="transmembrane region" description="Helical" evidence="1">
    <location>
        <begin position="386"/>
        <end position="407"/>
    </location>
</feature>
<dbReference type="PANTHER" id="PTHR34502">
    <property type="entry name" value="DUF6594 DOMAIN-CONTAINING PROTEIN-RELATED"/>
    <property type="match status" value="1"/>
</dbReference>
<protein>
    <recommendedName>
        <fullName evidence="2">DUF6594 domain-containing protein</fullName>
    </recommendedName>
</protein>
<sequence>MTSLRSRVRRRGAAAGCKNLMSIRTVVSAFLDDMGCLAAVQNVQFLVQFIRPMDDYSGNVTTEDTQETQDEPLEWPKEVFKSLNVPTPGLQQMRAPAKLADDDNVKVKIRNPITGRIEEKTCKVYSSHQHADGSWTYRLYNGPGTPFVKKWEESDFDLPSAREGDRSDTRAVDLEKDCPQGYSQVATFQCSDPNFLQYRGFKYLHSRLLSHMQYEIQQLEDELDRLDDWDRIHGDREKRLVCLENDVLYQRCDQFPEEFQLEFERPRPEAFAELKRKLLEYAPDELVLKTREITLLQRPSTKDYWSVRSWFANHAPLVHGEVQYLKHREDIITLRPGRECAGFDGFVERMLHVLDAGLCRLGCPIIREKTTDARLQFYAPARVDKLVGFIITGVIFMLLILPVVALYELSNVGRRESPFEAIGILIIFTLLFAAAMSALTKATRQELFAASAAYCAVLVVFISNFSTQAVTLV</sequence>